<dbReference type="EMBL" id="AACS02000010">
    <property type="protein sequence ID" value="EAU87933.2"/>
    <property type="molecule type" value="Genomic_DNA"/>
</dbReference>
<reference evidence="2 3" key="1">
    <citation type="journal article" date="2010" name="Proc. Natl. Acad. Sci. U.S.A.">
        <title>Insights into evolution of multicellular fungi from the assembled chromosomes of the mushroom Coprinopsis cinerea (Coprinus cinereus).</title>
        <authorList>
            <person name="Stajich J.E."/>
            <person name="Wilke S.K."/>
            <person name="Ahren D."/>
            <person name="Au C.H."/>
            <person name="Birren B.W."/>
            <person name="Borodovsky M."/>
            <person name="Burns C."/>
            <person name="Canback B."/>
            <person name="Casselton L.A."/>
            <person name="Cheng C.K."/>
            <person name="Deng J."/>
            <person name="Dietrich F.S."/>
            <person name="Fargo D.C."/>
            <person name="Farman M.L."/>
            <person name="Gathman A.C."/>
            <person name="Goldberg J."/>
            <person name="Guigo R."/>
            <person name="Hoegger P.J."/>
            <person name="Hooker J.B."/>
            <person name="Huggins A."/>
            <person name="James T.Y."/>
            <person name="Kamada T."/>
            <person name="Kilaru S."/>
            <person name="Kodira C."/>
            <person name="Kues U."/>
            <person name="Kupfer D."/>
            <person name="Kwan H.S."/>
            <person name="Lomsadze A."/>
            <person name="Li W."/>
            <person name="Lilly W.W."/>
            <person name="Ma L.J."/>
            <person name="Mackey A.J."/>
            <person name="Manning G."/>
            <person name="Martin F."/>
            <person name="Muraguchi H."/>
            <person name="Natvig D.O."/>
            <person name="Palmerini H."/>
            <person name="Ramesh M.A."/>
            <person name="Rehmeyer C.J."/>
            <person name="Roe B.A."/>
            <person name="Shenoy N."/>
            <person name="Stanke M."/>
            <person name="Ter-Hovhannisyan V."/>
            <person name="Tunlid A."/>
            <person name="Velagapudi R."/>
            <person name="Vision T.J."/>
            <person name="Zeng Q."/>
            <person name="Zolan M.E."/>
            <person name="Pukkila P.J."/>
        </authorList>
    </citation>
    <scope>NUCLEOTIDE SEQUENCE [LARGE SCALE GENOMIC DNA]</scope>
    <source>
        <strain evidence="3">Okayama-7 / 130 / ATCC MYA-4618 / FGSC 9003</strain>
    </source>
</reference>
<dbReference type="OMA" id="QGQAAYW"/>
<organism evidence="2 3">
    <name type="scientific">Coprinopsis cinerea (strain Okayama-7 / 130 / ATCC MYA-4618 / FGSC 9003)</name>
    <name type="common">Inky cap fungus</name>
    <name type="synonym">Hormographiella aspergillata</name>
    <dbReference type="NCBI Taxonomy" id="240176"/>
    <lineage>
        <taxon>Eukaryota</taxon>
        <taxon>Fungi</taxon>
        <taxon>Dikarya</taxon>
        <taxon>Basidiomycota</taxon>
        <taxon>Agaricomycotina</taxon>
        <taxon>Agaricomycetes</taxon>
        <taxon>Agaricomycetidae</taxon>
        <taxon>Agaricales</taxon>
        <taxon>Agaricineae</taxon>
        <taxon>Psathyrellaceae</taxon>
        <taxon>Coprinopsis</taxon>
    </lineage>
</organism>
<evidence type="ECO:0000313" key="2">
    <source>
        <dbReference type="EMBL" id="EAU87933.2"/>
    </source>
</evidence>
<name>A8NI44_COPC7</name>
<sequence>MKFNLLSSRSSTGRSSTYANSISSQAPLNPSESVTNQPASAKNYEAAFGQLVSQYGLSRMPVVPSKKSLSPSVNKESSRVQHPGTPSPQAKNWENAFGQLSASHGFGGFVRSLPGKR</sequence>
<gene>
    <name evidence="2" type="ORF">CC1G_01580</name>
</gene>
<evidence type="ECO:0000313" key="3">
    <source>
        <dbReference type="Proteomes" id="UP000001861"/>
    </source>
</evidence>
<dbReference type="GeneID" id="6010407"/>
<comment type="caution">
    <text evidence="2">The sequence shown here is derived from an EMBL/GenBank/DDBJ whole genome shotgun (WGS) entry which is preliminary data.</text>
</comment>
<feature type="compositionally biased region" description="Polar residues" evidence="1">
    <location>
        <begin position="18"/>
        <end position="38"/>
    </location>
</feature>
<feature type="compositionally biased region" description="Low complexity" evidence="1">
    <location>
        <begin position="63"/>
        <end position="75"/>
    </location>
</feature>
<proteinExistence type="predicted"/>
<keyword evidence="3" id="KW-1185">Reference proteome</keyword>
<dbReference type="RefSeq" id="XP_001833903.2">
    <property type="nucleotide sequence ID" value="XM_001833851.2"/>
</dbReference>
<evidence type="ECO:0000256" key="1">
    <source>
        <dbReference type="SAM" id="MobiDB-lite"/>
    </source>
</evidence>
<dbReference type="HOGENOM" id="CLU_2084738_0_0_1"/>
<feature type="compositionally biased region" description="Low complexity" evidence="1">
    <location>
        <begin position="7"/>
        <end position="17"/>
    </location>
</feature>
<dbReference type="Proteomes" id="UP000001861">
    <property type="component" value="Unassembled WGS sequence"/>
</dbReference>
<dbReference type="AlphaFoldDB" id="A8NI44"/>
<protein>
    <submittedName>
        <fullName evidence="2">Uncharacterized protein</fullName>
    </submittedName>
</protein>
<dbReference type="VEuPathDB" id="FungiDB:CC1G_01580"/>
<dbReference type="InParanoid" id="A8NI44"/>
<accession>A8NI44</accession>
<dbReference type="KEGG" id="cci:CC1G_01580"/>
<feature type="region of interest" description="Disordered" evidence="1">
    <location>
        <begin position="63"/>
        <end position="92"/>
    </location>
</feature>
<feature type="region of interest" description="Disordered" evidence="1">
    <location>
        <begin position="1"/>
        <end position="38"/>
    </location>
</feature>